<keyword evidence="3 7" id="KW-0812">Transmembrane</keyword>
<sequence>MNKILLILFLQLPLFYLLLKLFYFDDVADPIKYIYTITGFSSLILLLITTSLSLVKKYLNLIKYRKIVGLSGFFYAFLHFLNFIILDMQVDFHSILKESFEKPFIFLGMSSFLFLLFMAFTSSSTLFKKYHKYHKIIYLVLVLTTIHFIMAQKSLSILEIIFVGIILIIAFFKLLQQIIRINNLN</sequence>
<reference evidence="9 10" key="1">
    <citation type="submission" date="2017-10" db="EMBL/GenBank/DDBJ databases">
        <title>Genomics of the genus Arcobacter.</title>
        <authorList>
            <person name="Perez-Cataluna A."/>
            <person name="Figueras M.J."/>
        </authorList>
    </citation>
    <scope>NUCLEOTIDE SEQUENCE [LARGE SCALE GENOMIC DNA]</scope>
    <source>
        <strain evidence="9 10">CECT 8993</strain>
    </source>
</reference>
<feature type="transmembrane region" description="Helical" evidence="7">
    <location>
        <begin position="104"/>
        <end position="121"/>
    </location>
</feature>
<evidence type="ECO:0000256" key="5">
    <source>
        <dbReference type="ARBA" id="ARBA00023004"/>
    </source>
</evidence>
<dbReference type="PANTHER" id="PTHR36964:SF1">
    <property type="entry name" value="PROTEIN-METHIONINE-SULFOXIDE REDUCTASE HEME-BINDING SUBUNIT MSRQ"/>
    <property type="match status" value="1"/>
</dbReference>
<dbReference type="GO" id="GO:0016679">
    <property type="term" value="F:oxidoreductase activity, acting on diphenols and related substances as donors"/>
    <property type="evidence" value="ECO:0007669"/>
    <property type="project" value="TreeGrafter"/>
</dbReference>
<evidence type="ECO:0000256" key="4">
    <source>
        <dbReference type="ARBA" id="ARBA00022989"/>
    </source>
</evidence>
<dbReference type="AlphaFoldDB" id="A0A4Q0Y7Y1"/>
<gene>
    <name evidence="9" type="ORF">CRV08_14945</name>
</gene>
<evidence type="ECO:0000256" key="6">
    <source>
        <dbReference type="ARBA" id="ARBA00023136"/>
    </source>
</evidence>
<dbReference type="InterPro" id="IPR013130">
    <property type="entry name" value="Fe3_Rdtase_TM_dom"/>
</dbReference>
<evidence type="ECO:0000313" key="10">
    <source>
        <dbReference type="Proteomes" id="UP000290172"/>
    </source>
</evidence>
<evidence type="ECO:0000256" key="2">
    <source>
        <dbReference type="ARBA" id="ARBA00022448"/>
    </source>
</evidence>
<protein>
    <submittedName>
        <fullName evidence="9">Ferric reductase</fullName>
    </submittedName>
</protein>
<comment type="caution">
    <text evidence="9">The sequence shown here is derived from an EMBL/GenBank/DDBJ whole genome shotgun (WGS) entry which is preliminary data.</text>
</comment>
<evidence type="ECO:0000256" key="1">
    <source>
        <dbReference type="ARBA" id="ARBA00004141"/>
    </source>
</evidence>
<dbReference type="PANTHER" id="PTHR36964">
    <property type="entry name" value="PROTEIN-METHIONINE-SULFOXIDE REDUCTASE HEME-BINDING SUBUNIT MSRQ"/>
    <property type="match status" value="1"/>
</dbReference>
<evidence type="ECO:0000256" key="7">
    <source>
        <dbReference type="SAM" id="Phobius"/>
    </source>
</evidence>
<accession>A0A4Q0Y7Y1</accession>
<dbReference type="Pfam" id="PF01794">
    <property type="entry name" value="Ferric_reduct"/>
    <property type="match status" value="1"/>
</dbReference>
<evidence type="ECO:0000313" key="9">
    <source>
        <dbReference type="EMBL" id="RXJ65574.1"/>
    </source>
</evidence>
<dbReference type="EMBL" id="PDKJ01000024">
    <property type="protein sequence ID" value="RXJ65574.1"/>
    <property type="molecule type" value="Genomic_DNA"/>
</dbReference>
<feature type="transmembrane region" description="Helical" evidence="7">
    <location>
        <begin position="157"/>
        <end position="175"/>
    </location>
</feature>
<proteinExistence type="predicted"/>
<dbReference type="GO" id="GO:0010181">
    <property type="term" value="F:FMN binding"/>
    <property type="evidence" value="ECO:0007669"/>
    <property type="project" value="TreeGrafter"/>
</dbReference>
<feature type="domain" description="Ferric oxidoreductase" evidence="8">
    <location>
        <begin position="40"/>
        <end position="144"/>
    </location>
</feature>
<dbReference type="InterPro" id="IPR022837">
    <property type="entry name" value="MsrQ-like"/>
</dbReference>
<feature type="transmembrane region" description="Helical" evidence="7">
    <location>
        <begin position="67"/>
        <end position="84"/>
    </location>
</feature>
<name>A0A4Q0Y7Y1_9BACT</name>
<dbReference type="Proteomes" id="UP000290172">
    <property type="component" value="Unassembled WGS sequence"/>
</dbReference>
<keyword evidence="2" id="KW-0813">Transport</keyword>
<dbReference type="RefSeq" id="WP_128983549.1">
    <property type="nucleotide sequence ID" value="NZ_PDKJ01000024.1"/>
</dbReference>
<evidence type="ECO:0000256" key="3">
    <source>
        <dbReference type="ARBA" id="ARBA00022692"/>
    </source>
</evidence>
<comment type="subcellular location">
    <subcellularLocation>
        <location evidence="1">Membrane</location>
        <topology evidence="1">Multi-pass membrane protein</topology>
    </subcellularLocation>
</comment>
<evidence type="ECO:0000259" key="8">
    <source>
        <dbReference type="Pfam" id="PF01794"/>
    </source>
</evidence>
<dbReference type="GO" id="GO:0005886">
    <property type="term" value="C:plasma membrane"/>
    <property type="evidence" value="ECO:0007669"/>
    <property type="project" value="TreeGrafter"/>
</dbReference>
<keyword evidence="5" id="KW-0408">Iron</keyword>
<keyword evidence="6 7" id="KW-0472">Membrane</keyword>
<keyword evidence="4 7" id="KW-1133">Transmembrane helix</keyword>
<feature type="transmembrane region" description="Helical" evidence="7">
    <location>
        <begin position="34"/>
        <end position="55"/>
    </location>
</feature>
<organism evidence="9 10">
    <name type="scientific">Halarcobacter ebronensis</name>
    <dbReference type="NCBI Taxonomy" id="1462615"/>
    <lineage>
        <taxon>Bacteria</taxon>
        <taxon>Pseudomonadati</taxon>
        <taxon>Campylobacterota</taxon>
        <taxon>Epsilonproteobacteria</taxon>
        <taxon>Campylobacterales</taxon>
        <taxon>Arcobacteraceae</taxon>
        <taxon>Halarcobacter</taxon>
    </lineage>
</organism>
<feature type="transmembrane region" description="Helical" evidence="7">
    <location>
        <begin position="133"/>
        <end position="151"/>
    </location>
</feature>
<dbReference type="GO" id="GO:0020037">
    <property type="term" value="F:heme binding"/>
    <property type="evidence" value="ECO:0007669"/>
    <property type="project" value="TreeGrafter"/>
</dbReference>